<reference evidence="2" key="1">
    <citation type="submission" date="2016-11" db="EMBL/GenBank/DDBJ databases">
        <authorList>
            <person name="Varghese N."/>
            <person name="Submissions S."/>
        </authorList>
    </citation>
    <scope>NUCLEOTIDE SEQUENCE [LARGE SCALE GENOMIC DNA]</scope>
    <source>
        <strain evidence="2">DSM 18016</strain>
    </source>
</reference>
<protein>
    <submittedName>
        <fullName evidence="1">Uncharacterized protein</fullName>
    </submittedName>
</protein>
<proteinExistence type="predicted"/>
<dbReference type="STRING" id="216903.SAMN05444371_3077"/>
<organism evidence="1 2">
    <name type="scientific">Epilithonimonas mollis</name>
    <dbReference type="NCBI Taxonomy" id="216903"/>
    <lineage>
        <taxon>Bacteria</taxon>
        <taxon>Pseudomonadati</taxon>
        <taxon>Bacteroidota</taxon>
        <taxon>Flavobacteriia</taxon>
        <taxon>Flavobacteriales</taxon>
        <taxon>Weeksellaceae</taxon>
        <taxon>Chryseobacterium group</taxon>
        <taxon>Epilithonimonas</taxon>
    </lineage>
</organism>
<gene>
    <name evidence="1" type="ORF">SAMN05444371_3077</name>
</gene>
<evidence type="ECO:0000313" key="1">
    <source>
        <dbReference type="EMBL" id="SHK63278.1"/>
    </source>
</evidence>
<dbReference type="RefSeq" id="WP_072999707.1">
    <property type="nucleotide sequence ID" value="NZ_FRAM01000004.1"/>
</dbReference>
<keyword evidence="2" id="KW-1185">Reference proteome</keyword>
<name>A0A1M6U2H1_9FLAO</name>
<sequence>MKNLLLILLIIPILTLSQSKDVNKKEALIAFKNSDVRKKLKIPISQFKFTYKQIFDGEKHNYKKAIGFSNKNSKEFLNKVLFVYENWHGNDREIILTFSKQDLIKEYENFNKLP</sequence>
<dbReference type="Proteomes" id="UP000184498">
    <property type="component" value="Unassembled WGS sequence"/>
</dbReference>
<accession>A0A1M6U2H1</accession>
<evidence type="ECO:0000313" key="2">
    <source>
        <dbReference type="Proteomes" id="UP000184498"/>
    </source>
</evidence>
<dbReference type="EMBL" id="FRAM01000004">
    <property type="protein sequence ID" value="SHK63278.1"/>
    <property type="molecule type" value="Genomic_DNA"/>
</dbReference>
<dbReference type="AlphaFoldDB" id="A0A1M6U2H1"/>